<dbReference type="Proteomes" id="UP001176517">
    <property type="component" value="Unassembled WGS sequence"/>
</dbReference>
<protein>
    <submittedName>
        <fullName evidence="2">Uncharacterized protein</fullName>
    </submittedName>
</protein>
<evidence type="ECO:0000256" key="1">
    <source>
        <dbReference type="SAM" id="Coils"/>
    </source>
</evidence>
<comment type="caution">
    <text evidence="2">The sequence shown here is derived from an EMBL/GenBank/DDBJ whole genome shotgun (WGS) entry which is preliminary data.</text>
</comment>
<accession>A0AAN6JTK1</accession>
<sequence length="226" mass="26297">MPANPSDSVACPLHINLAAPHLEERLDIMDLKMEEKLNTLDVKMERGLELQEQVLRNSRLEATREMPNQQNQCCLELQEILSQQKRSVELQERGLELQRRNLELQEQSSQRANRQLELQERSIENQREFLRVMIVQAKQAHLDSSLLIASTAFFSSALHCPEAFSVGRFLSRIFAEHSDYFSTDQKKMKLAHVVLPWQTIETYKWQLRYNGLADSWESLSQFLGIS</sequence>
<name>A0AAN6JTK1_9BASI</name>
<organism evidence="2 3">
    <name type="scientific">Tilletia horrida</name>
    <dbReference type="NCBI Taxonomy" id="155126"/>
    <lineage>
        <taxon>Eukaryota</taxon>
        <taxon>Fungi</taxon>
        <taxon>Dikarya</taxon>
        <taxon>Basidiomycota</taxon>
        <taxon>Ustilaginomycotina</taxon>
        <taxon>Exobasidiomycetes</taxon>
        <taxon>Tilletiales</taxon>
        <taxon>Tilletiaceae</taxon>
        <taxon>Tilletia</taxon>
    </lineage>
</organism>
<dbReference type="AlphaFoldDB" id="A0AAN6JTK1"/>
<gene>
    <name evidence="2" type="ORF">OC846_000787</name>
</gene>
<feature type="coiled-coil region" evidence="1">
    <location>
        <begin position="85"/>
        <end position="122"/>
    </location>
</feature>
<keyword evidence="3" id="KW-1185">Reference proteome</keyword>
<dbReference type="EMBL" id="JAPDMZ010000009">
    <property type="protein sequence ID" value="KAK0556943.1"/>
    <property type="molecule type" value="Genomic_DNA"/>
</dbReference>
<reference evidence="2" key="1">
    <citation type="journal article" date="2023" name="PhytoFront">
        <title>Draft Genome Resources of Seven Strains of Tilletia horrida, Causal Agent of Kernel Smut of Rice.</title>
        <authorList>
            <person name="Khanal S."/>
            <person name="Antony Babu S."/>
            <person name="Zhou X.G."/>
        </authorList>
    </citation>
    <scope>NUCLEOTIDE SEQUENCE</scope>
    <source>
        <strain evidence="2">TX6</strain>
    </source>
</reference>
<evidence type="ECO:0000313" key="3">
    <source>
        <dbReference type="Proteomes" id="UP001176517"/>
    </source>
</evidence>
<keyword evidence="1" id="KW-0175">Coiled coil</keyword>
<evidence type="ECO:0000313" key="2">
    <source>
        <dbReference type="EMBL" id="KAK0556943.1"/>
    </source>
</evidence>
<proteinExistence type="predicted"/>